<evidence type="ECO:0000313" key="3">
    <source>
        <dbReference type="EMBL" id="QWG15816.1"/>
    </source>
</evidence>
<dbReference type="Pfam" id="PF01609">
    <property type="entry name" value="DDE_Tnp_1"/>
    <property type="match status" value="1"/>
</dbReference>
<dbReference type="GO" id="GO:0003677">
    <property type="term" value="F:DNA binding"/>
    <property type="evidence" value="ECO:0007669"/>
    <property type="project" value="InterPro"/>
</dbReference>
<evidence type="ECO:0000259" key="2">
    <source>
        <dbReference type="Pfam" id="PF13340"/>
    </source>
</evidence>
<dbReference type="InterPro" id="IPR025161">
    <property type="entry name" value="IS402-like_dom"/>
</dbReference>
<reference evidence="3" key="1">
    <citation type="submission" date="2021-06" db="EMBL/GenBank/DDBJ databases">
        <title>Bradyrhizobium sp. S2-20-1 Genome sequencing.</title>
        <authorList>
            <person name="Jin L."/>
        </authorList>
    </citation>
    <scope>NUCLEOTIDE SEQUENCE</scope>
    <source>
        <strain evidence="3">S2-20-1</strain>
    </source>
</reference>
<protein>
    <submittedName>
        <fullName evidence="3">IS5 family transposase</fullName>
    </submittedName>
</protein>
<dbReference type="Pfam" id="PF13340">
    <property type="entry name" value="DUF4096"/>
    <property type="match status" value="1"/>
</dbReference>
<evidence type="ECO:0000313" key="4">
    <source>
        <dbReference type="Proteomes" id="UP000680839"/>
    </source>
</evidence>
<name>A0A975NJS4_9BRAD</name>
<evidence type="ECO:0000259" key="1">
    <source>
        <dbReference type="Pfam" id="PF01609"/>
    </source>
</evidence>
<sequence>MNDEEWAYLEPFVIERGARSGRRPRDHRLVLDGIFWIARTGVAWRDLHEHFGKWSSVYRQFRRWTLLGLWELLLEAFNESGGGNPSLQMIDSTIIRAHHCSAGAKRGTARQGLGRSKGGFTTKIHLRINAMGLPIAFALTGGEASDFKGYMPVMDADGPTPKVLLADKGYDADFIREDMEKRGGIAIIPTKRNRLIQLPVDAAIYALRNMVERCFNKLKNARRLATRYDKTADSYLGFIQIVSIRLWMRQFVNAS</sequence>
<dbReference type="Proteomes" id="UP000680839">
    <property type="component" value="Chromosome"/>
</dbReference>
<dbReference type="PANTHER" id="PTHR30007:SF1">
    <property type="entry name" value="BLR1914 PROTEIN"/>
    <property type="match status" value="1"/>
</dbReference>
<dbReference type="PANTHER" id="PTHR30007">
    <property type="entry name" value="PHP DOMAIN PROTEIN"/>
    <property type="match status" value="1"/>
</dbReference>
<feature type="domain" description="Insertion element IS402-like" evidence="2">
    <location>
        <begin position="1"/>
        <end position="73"/>
    </location>
</feature>
<feature type="domain" description="Transposase IS4-like" evidence="1">
    <location>
        <begin position="85"/>
        <end position="237"/>
    </location>
</feature>
<dbReference type="GO" id="GO:0006313">
    <property type="term" value="P:DNA transposition"/>
    <property type="evidence" value="ECO:0007669"/>
    <property type="project" value="InterPro"/>
</dbReference>
<organism evidence="3 4">
    <name type="scientific">Bradyrhizobium sediminis</name>
    <dbReference type="NCBI Taxonomy" id="2840469"/>
    <lineage>
        <taxon>Bacteria</taxon>
        <taxon>Pseudomonadati</taxon>
        <taxon>Pseudomonadota</taxon>
        <taxon>Alphaproteobacteria</taxon>
        <taxon>Hyphomicrobiales</taxon>
        <taxon>Nitrobacteraceae</taxon>
        <taxon>Bradyrhizobium</taxon>
    </lineage>
</organism>
<dbReference type="InterPro" id="IPR002559">
    <property type="entry name" value="Transposase_11"/>
</dbReference>
<dbReference type="RefSeq" id="WP_215624293.1">
    <property type="nucleotide sequence ID" value="NZ_CP076134.1"/>
</dbReference>
<gene>
    <name evidence="3" type="ORF">KMZ29_15935</name>
</gene>
<dbReference type="NCBIfam" id="NF033580">
    <property type="entry name" value="transpos_IS5_3"/>
    <property type="match status" value="1"/>
</dbReference>
<dbReference type="AlphaFoldDB" id="A0A975NJS4"/>
<dbReference type="EMBL" id="CP076134">
    <property type="protein sequence ID" value="QWG15816.1"/>
    <property type="molecule type" value="Genomic_DNA"/>
</dbReference>
<proteinExistence type="predicted"/>
<dbReference type="GO" id="GO:0004803">
    <property type="term" value="F:transposase activity"/>
    <property type="evidence" value="ECO:0007669"/>
    <property type="project" value="InterPro"/>
</dbReference>
<accession>A0A975NJS4</accession>